<comment type="function">
    <text evidence="1">Transfers mannosyl residues to the hydroxyl group of serine or threonine residues.</text>
</comment>
<dbReference type="GO" id="GO:0005789">
    <property type="term" value="C:endoplasmic reticulum membrane"/>
    <property type="evidence" value="ECO:0007669"/>
    <property type="project" value="TreeGrafter"/>
</dbReference>
<keyword evidence="13 17" id="KW-0472">Membrane</keyword>
<gene>
    <name evidence="19" type="primary">Cni-F32D1.3</name>
    <name evidence="19" type="synonym">Cnig_chr_V.g17119</name>
    <name evidence="19" type="ORF">B9Z55_017119</name>
</gene>
<dbReference type="PANTHER" id="PTHR44216">
    <property type="entry name" value="PROTEIN O-MANNOSYL-TRANSFERASE TMTC2"/>
    <property type="match status" value="1"/>
</dbReference>
<keyword evidence="20" id="KW-1185">Reference proteome</keyword>
<evidence type="ECO:0000313" key="19">
    <source>
        <dbReference type="EMBL" id="PIC23403.1"/>
    </source>
</evidence>
<feature type="transmembrane region" description="Helical" evidence="17">
    <location>
        <begin position="281"/>
        <end position="301"/>
    </location>
</feature>
<dbReference type="SUPFAM" id="SSF81901">
    <property type="entry name" value="HCP-like"/>
    <property type="match status" value="1"/>
</dbReference>
<comment type="catalytic activity">
    <reaction evidence="14">
        <text>a di-trans,poly-cis-dolichyl beta-D-mannosyl phosphate + L-threonyl-[protein] = 3-O-(alpha-D-mannosyl)-L-threonyl-[protein] + a di-trans,poly-cis-dolichyl phosphate + H(+)</text>
        <dbReference type="Rhea" id="RHEA:53396"/>
        <dbReference type="Rhea" id="RHEA-COMP:11060"/>
        <dbReference type="Rhea" id="RHEA-COMP:13547"/>
        <dbReference type="Rhea" id="RHEA-COMP:19498"/>
        <dbReference type="Rhea" id="RHEA-COMP:19501"/>
        <dbReference type="ChEBI" id="CHEBI:15378"/>
        <dbReference type="ChEBI" id="CHEBI:30013"/>
        <dbReference type="ChEBI" id="CHEBI:57683"/>
        <dbReference type="ChEBI" id="CHEBI:58211"/>
        <dbReference type="ChEBI" id="CHEBI:137323"/>
        <dbReference type="EC" id="2.4.1.109"/>
    </reaction>
</comment>
<dbReference type="Gene3D" id="1.25.40.10">
    <property type="entry name" value="Tetratricopeptide repeat domain"/>
    <property type="match status" value="3"/>
</dbReference>
<dbReference type="SMART" id="SM00028">
    <property type="entry name" value="TPR"/>
    <property type="match status" value="8"/>
</dbReference>
<keyword evidence="12 17" id="KW-1133">Transmembrane helix</keyword>
<dbReference type="PANTHER" id="PTHR44216:SF3">
    <property type="entry name" value="PROTEIN O-MANNOSYL-TRANSFERASE TMTC2"/>
    <property type="match status" value="1"/>
</dbReference>
<dbReference type="InterPro" id="IPR052384">
    <property type="entry name" value="TMTC_O-mannosyltransferase"/>
</dbReference>
<comment type="caution">
    <text evidence="19">The sequence shown here is derived from an EMBL/GenBank/DDBJ whole genome shotgun (WGS) entry which is preliminary data.</text>
</comment>
<evidence type="ECO:0000256" key="3">
    <source>
        <dbReference type="ARBA" id="ARBA00004240"/>
    </source>
</evidence>
<dbReference type="InterPro" id="IPR011990">
    <property type="entry name" value="TPR-like_helical_dom_sf"/>
</dbReference>
<evidence type="ECO:0000256" key="13">
    <source>
        <dbReference type="ARBA" id="ARBA00023136"/>
    </source>
</evidence>
<dbReference type="AlphaFoldDB" id="A0A2G5T890"/>
<evidence type="ECO:0000256" key="15">
    <source>
        <dbReference type="ARBA" id="ARBA00045102"/>
    </source>
</evidence>
<feature type="repeat" description="TPR" evidence="16">
    <location>
        <begin position="742"/>
        <end position="775"/>
    </location>
</feature>
<dbReference type="Proteomes" id="UP000230233">
    <property type="component" value="Chromosome V"/>
</dbReference>
<dbReference type="OrthoDB" id="1658288at2759"/>
<dbReference type="InterPro" id="IPR013618">
    <property type="entry name" value="TMTC_DUF1736"/>
</dbReference>
<dbReference type="Pfam" id="PF13424">
    <property type="entry name" value="TPR_12"/>
    <property type="match status" value="1"/>
</dbReference>
<comment type="subcellular location">
    <subcellularLocation>
        <location evidence="3">Endoplasmic reticulum</location>
    </subcellularLocation>
    <subcellularLocation>
        <location evidence="2">Membrane</location>
        <topology evidence="2">Multi-pass membrane protein</topology>
    </subcellularLocation>
</comment>
<comment type="pathway">
    <text evidence="4">Protein modification; protein glycosylation.</text>
</comment>
<accession>A0A2G5T890</accession>
<evidence type="ECO:0000259" key="18">
    <source>
        <dbReference type="Pfam" id="PF08409"/>
    </source>
</evidence>
<feature type="transmembrane region" description="Helical" evidence="17">
    <location>
        <begin position="321"/>
        <end position="340"/>
    </location>
</feature>
<evidence type="ECO:0000256" key="14">
    <source>
        <dbReference type="ARBA" id="ARBA00045085"/>
    </source>
</evidence>
<keyword evidence="8 17" id="KW-0812">Transmembrane</keyword>
<evidence type="ECO:0000256" key="7">
    <source>
        <dbReference type="ARBA" id="ARBA00022679"/>
    </source>
</evidence>
<dbReference type="EMBL" id="PDUG01000005">
    <property type="protein sequence ID" value="PIC23403.1"/>
    <property type="molecule type" value="Genomic_DNA"/>
</dbReference>
<organism evidence="19 20">
    <name type="scientific">Caenorhabditis nigoni</name>
    <dbReference type="NCBI Taxonomy" id="1611254"/>
    <lineage>
        <taxon>Eukaryota</taxon>
        <taxon>Metazoa</taxon>
        <taxon>Ecdysozoa</taxon>
        <taxon>Nematoda</taxon>
        <taxon>Chromadorea</taxon>
        <taxon>Rhabditida</taxon>
        <taxon>Rhabditina</taxon>
        <taxon>Rhabditomorpha</taxon>
        <taxon>Rhabditoidea</taxon>
        <taxon>Rhabditidae</taxon>
        <taxon>Peloderinae</taxon>
        <taxon>Caenorhabditis</taxon>
    </lineage>
</organism>
<evidence type="ECO:0000256" key="16">
    <source>
        <dbReference type="PROSITE-ProRule" id="PRU00339"/>
    </source>
</evidence>
<protein>
    <recommendedName>
        <fullName evidence="6">dolichyl-phosphate-mannose--protein mannosyltransferase</fullName>
        <ecNumber evidence="6">2.4.1.109</ecNumber>
    </recommendedName>
</protein>
<dbReference type="GO" id="GO:0004169">
    <property type="term" value="F:dolichyl-phosphate-mannose-protein mannosyltransferase activity"/>
    <property type="evidence" value="ECO:0007669"/>
    <property type="project" value="UniProtKB-EC"/>
</dbReference>
<proteinExistence type="inferred from homology"/>
<feature type="transmembrane region" description="Helical" evidence="17">
    <location>
        <begin position="123"/>
        <end position="141"/>
    </location>
</feature>
<dbReference type="PROSITE" id="PS50005">
    <property type="entry name" value="TPR"/>
    <property type="match status" value="4"/>
</dbReference>
<evidence type="ECO:0000256" key="11">
    <source>
        <dbReference type="ARBA" id="ARBA00022824"/>
    </source>
</evidence>
<dbReference type="EC" id="2.4.1.109" evidence="6"/>
<evidence type="ECO:0000256" key="4">
    <source>
        <dbReference type="ARBA" id="ARBA00004922"/>
    </source>
</evidence>
<feature type="repeat" description="TPR" evidence="16">
    <location>
        <begin position="490"/>
        <end position="523"/>
    </location>
</feature>
<reference evidence="20" key="1">
    <citation type="submission" date="2017-10" db="EMBL/GenBank/DDBJ databases">
        <title>Rapid genome shrinkage in a self-fertile nematode reveals novel sperm competition proteins.</title>
        <authorList>
            <person name="Yin D."/>
            <person name="Schwarz E.M."/>
            <person name="Thomas C.G."/>
            <person name="Felde R.L."/>
            <person name="Korf I.F."/>
            <person name="Cutter A.D."/>
            <person name="Schartner C.M."/>
            <person name="Ralston E.J."/>
            <person name="Meyer B.J."/>
            <person name="Haag E.S."/>
        </authorList>
    </citation>
    <scope>NUCLEOTIDE SEQUENCE [LARGE SCALE GENOMIC DNA]</scope>
    <source>
        <strain evidence="20">JU1422</strain>
    </source>
</reference>
<feature type="transmembrane region" description="Helical" evidence="17">
    <location>
        <begin position="7"/>
        <end position="30"/>
    </location>
</feature>
<feature type="transmembrane region" description="Helical" evidence="17">
    <location>
        <begin position="243"/>
        <end position="260"/>
    </location>
</feature>
<keyword evidence="7" id="KW-0808">Transferase</keyword>
<feature type="transmembrane region" description="Helical" evidence="17">
    <location>
        <begin position="361"/>
        <end position="384"/>
    </location>
</feature>
<sequence>MKKAKKVITPILIPTCYHYLLVALLAGIVYSNTLKADFVYDDRFFGILQDLDYCRWKLQKTPTFRPAILSNDDVLGRSTWSSLVTTNDFWGNPIRLEGSHKSYRPLITASFRLQFEWHGLKSGLFHGVNLLCHIFNSLLVLKLARQMKVMSDDVSLFSSLLFACHPITSEAVCSIVGRADLLTTTFILLALTSHITSSNTIRTIFLAVLAVLSKETGIILIPLVVAYDVLYKNPTTKQFRRDITNHLIALSIICYLRLSVNNFQSPKFSKNDNPVAHDPNLLTRALTFLYLPIFHLKLIVFPKTLSFDWSMDAIPKVESILDSRFILAGICYTVGVKMIWELFLGRSQDRDSESYKKNNAVLFLLGFLTIPHILSSNLFTYVGFVAAERVLYPNTVAYCILLGYGVDVVCKRFPTINPLPLLILLLSLFSYRTMQRVDDWKTEESLFSSALEVNPTKAHMNLGFVFTTQKNFDLAKFHYQQALRRKANLADAWYNLGILTSKTNSTQEAIHYYQKALQSRSNFAAAHLNVALLLHDANQLQKAFFHLDACIQNSGDTLKSYRNHRKTQATCAYNKGRFLQKSGDFHVAIENFKLALEIIDGAHFEHTSSVLNSLGTCYNELGDVASAERYFQMAISENHVNSFLTMAHLKIRQNQSYEVERLLQKAMTLAPESVTVIQNIALAEYHMQNYNRSLLFYRKALSLNPSHVESLQGIANLLQESQNYAESEIFYRKIMEILPDSYSSHANYGAILHLNQKYEQALKAYDTALILNPNDDVARENRQKVMRILRRKRNL</sequence>
<keyword evidence="10 16" id="KW-0802">TPR repeat</keyword>
<keyword evidence="11" id="KW-0256">Endoplasmic reticulum</keyword>
<keyword evidence="9" id="KW-0677">Repeat</keyword>
<evidence type="ECO:0000256" key="2">
    <source>
        <dbReference type="ARBA" id="ARBA00004141"/>
    </source>
</evidence>
<comment type="catalytic activity">
    <reaction evidence="15">
        <text>a di-trans,poly-cis-dolichyl beta-D-mannosyl phosphate + L-seryl-[protein] = 3-O-(alpha-D-mannosyl)-L-seryl-[protein] + a di-trans,poly-cis-dolichyl phosphate + H(+)</text>
        <dbReference type="Rhea" id="RHEA:17377"/>
        <dbReference type="Rhea" id="RHEA-COMP:9863"/>
        <dbReference type="Rhea" id="RHEA-COMP:13546"/>
        <dbReference type="Rhea" id="RHEA-COMP:19498"/>
        <dbReference type="Rhea" id="RHEA-COMP:19501"/>
        <dbReference type="ChEBI" id="CHEBI:15378"/>
        <dbReference type="ChEBI" id="CHEBI:29999"/>
        <dbReference type="ChEBI" id="CHEBI:57683"/>
        <dbReference type="ChEBI" id="CHEBI:58211"/>
        <dbReference type="ChEBI" id="CHEBI:137321"/>
        <dbReference type="EC" id="2.4.1.109"/>
    </reaction>
</comment>
<dbReference type="PROSITE" id="PS50293">
    <property type="entry name" value="TPR_REGION"/>
    <property type="match status" value="1"/>
</dbReference>
<evidence type="ECO:0000313" key="20">
    <source>
        <dbReference type="Proteomes" id="UP000230233"/>
    </source>
</evidence>
<feature type="transmembrane region" description="Helical" evidence="17">
    <location>
        <begin position="204"/>
        <end position="231"/>
    </location>
</feature>
<feature type="repeat" description="TPR" evidence="16">
    <location>
        <begin position="608"/>
        <end position="641"/>
    </location>
</feature>
<feature type="domain" description="DUF1736" evidence="18">
    <location>
        <begin position="263"/>
        <end position="334"/>
    </location>
</feature>
<dbReference type="Pfam" id="PF08409">
    <property type="entry name" value="TMTC_DUF1736"/>
    <property type="match status" value="1"/>
</dbReference>
<comment type="similarity">
    <text evidence="5">Belongs to the TMTC family.</text>
</comment>
<evidence type="ECO:0000256" key="5">
    <source>
        <dbReference type="ARBA" id="ARBA00007882"/>
    </source>
</evidence>
<evidence type="ECO:0000256" key="17">
    <source>
        <dbReference type="SAM" id="Phobius"/>
    </source>
</evidence>
<evidence type="ECO:0000256" key="1">
    <source>
        <dbReference type="ARBA" id="ARBA00003582"/>
    </source>
</evidence>
<dbReference type="InterPro" id="IPR019734">
    <property type="entry name" value="TPR_rpt"/>
</dbReference>
<dbReference type="UniPathway" id="UPA00378"/>
<dbReference type="Pfam" id="PF13181">
    <property type="entry name" value="TPR_8"/>
    <property type="match status" value="3"/>
</dbReference>
<dbReference type="SUPFAM" id="SSF48452">
    <property type="entry name" value="TPR-like"/>
    <property type="match status" value="1"/>
</dbReference>
<name>A0A2G5T890_9PELO</name>
<evidence type="ECO:0000256" key="8">
    <source>
        <dbReference type="ARBA" id="ARBA00022692"/>
    </source>
</evidence>
<evidence type="ECO:0000256" key="9">
    <source>
        <dbReference type="ARBA" id="ARBA00022737"/>
    </source>
</evidence>
<evidence type="ECO:0000256" key="12">
    <source>
        <dbReference type="ARBA" id="ARBA00022989"/>
    </source>
</evidence>
<evidence type="ECO:0000256" key="10">
    <source>
        <dbReference type="ARBA" id="ARBA00022803"/>
    </source>
</evidence>
<feature type="repeat" description="TPR" evidence="16">
    <location>
        <begin position="674"/>
        <end position="707"/>
    </location>
</feature>
<evidence type="ECO:0000256" key="6">
    <source>
        <dbReference type="ARBA" id="ARBA00012839"/>
    </source>
</evidence>
<dbReference type="STRING" id="1611254.A0A2G5T890"/>